<reference evidence="3" key="1">
    <citation type="submission" date="2016-10" db="EMBL/GenBank/DDBJ databases">
        <authorList>
            <person name="Varghese N."/>
            <person name="Submissions S."/>
        </authorList>
    </citation>
    <scope>NUCLEOTIDE SEQUENCE [LARGE SCALE GENOMIC DNA]</scope>
    <source>
        <strain evidence="3">DSM 23317</strain>
    </source>
</reference>
<gene>
    <name evidence="2" type="ORF">SAMN04488540_10519</name>
</gene>
<dbReference type="SUPFAM" id="SSF109604">
    <property type="entry name" value="HD-domain/PDEase-like"/>
    <property type="match status" value="1"/>
</dbReference>
<protein>
    <submittedName>
        <fullName evidence="2">5'-deoxynucleotidase</fullName>
    </submittedName>
</protein>
<organism evidence="2 3">
    <name type="scientific">Ferrimonas sediminum</name>
    <dbReference type="NCBI Taxonomy" id="718193"/>
    <lineage>
        <taxon>Bacteria</taxon>
        <taxon>Pseudomonadati</taxon>
        <taxon>Pseudomonadota</taxon>
        <taxon>Gammaproteobacteria</taxon>
        <taxon>Alteromonadales</taxon>
        <taxon>Ferrimonadaceae</taxon>
        <taxon>Ferrimonas</taxon>
    </lineage>
</organism>
<dbReference type="Gene3D" id="1.10.3210.10">
    <property type="entry name" value="Hypothetical protein af1432"/>
    <property type="match status" value="1"/>
</dbReference>
<feature type="domain" description="HD/PDEase" evidence="1">
    <location>
        <begin position="25"/>
        <end position="146"/>
    </location>
</feature>
<dbReference type="AlphaFoldDB" id="A0A1G8R1T6"/>
<dbReference type="NCBIfam" id="NF003009">
    <property type="entry name" value="PRK03826.1"/>
    <property type="match status" value="1"/>
</dbReference>
<accession>A0A1G8R1T6</accession>
<proteinExistence type="predicted"/>
<evidence type="ECO:0000259" key="1">
    <source>
        <dbReference type="SMART" id="SM00471"/>
    </source>
</evidence>
<dbReference type="SMART" id="SM00471">
    <property type="entry name" value="HDc"/>
    <property type="match status" value="1"/>
</dbReference>
<dbReference type="Proteomes" id="UP000199527">
    <property type="component" value="Unassembled WGS sequence"/>
</dbReference>
<evidence type="ECO:0000313" key="3">
    <source>
        <dbReference type="Proteomes" id="UP000199527"/>
    </source>
</evidence>
<keyword evidence="3" id="KW-1185">Reference proteome</keyword>
<sequence length="199" mass="22343">MSHKFLNLALRQRLLKRWSLMYSMQPESVLEHSAIVGILTFLTGKIAEQQGRQVDLSKMLSHALLHDMSETITGDVVTPVKRANDTLYNEFKQLERAAEKRILQTAPPALHGAIEEAFNPGGIEQELVKACDIYSAYLKCRLEVAFGNAVEFGDALARMEESVKSVCDRYPEMAILHQWFGEDSDCSVDHLITSNDSDS</sequence>
<dbReference type="InterPro" id="IPR003607">
    <property type="entry name" value="HD/PDEase_dom"/>
</dbReference>
<dbReference type="Pfam" id="PF12917">
    <property type="entry name" value="YfbR-like"/>
    <property type="match status" value="1"/>
</dbReference>
<dbReference type="RefSeq" id="WP_090364468.1">
    <property type="nucleotide sequence ID" value="NZ_FNEM01000005.1"/>
</dbReference>
<dbReference type="OrthoDB" id="9812744at2"/>
<evidence type="ECO:0000313" key="2">
    <source>
        <dbReference type="EMBL" id="SDJ10535.1"/>
    </source>
</evidence>
<dbReference type="EMBL" id="FNEM01000005">
    <property type="protein sequence ID" value="SDJ10535.1"/>
    <property type="molecule type" value="Genomic_DNA"/>
</dbReference>
<name>A0A1G8R1T6_9GAMM</name>